<organism evidence="6 7">
    <name type="scientific">Candidatus Magnetoglobus multicellularis str. Araruama</name>
    <dbReference type="NCBI Taxonomy" id="890399"/>
    <lineage>
        <taxon>Bacteria</taxon>
        <taxon>Pseudomonadati</taxon>
        <taxon>Thermodesulfobacteriota</taxon>
        <taxon>Desulfobacteria</taxon>
        <taxon>Desulfobacterales</taxon>
        <taxon>Desulfobacteraceae</taxon>
        <taxon>Candidatus Magnetoglobus</taxon>
    </lineage>
</organism>
<evidence type="ECO:0000313" key="6">
    <source>
        <dbReference type="EMBL" id="ETR74201.1"/>
    </source>
</evidence>
<keyword evidence="2 5" id="KW-0812">Transmembrane</keyword>
<evidence type="ECO:0000256" key="4">
    <source>
        <dbReference type="ARBA" id="ARBA00023136"/>
    </source>
</evidence>
<evidence type="ECO:0000256" key="5">
    <source>
        <dbReference type="SAM" id="Phobius"/>
    </source>
</evidence>
<gene>
    <name evidence="6" type="ORF">OMM_06483</name>
</gene>
<dbReference type="InterPro" id="IPR007792">
    <property type="entry name" value="T4SS_VirB3/TrbD/AvhB"/>
</dbReference>
<evidence type="ECO:0000313" key="7">
    <source>
        <dbReference type="Proteomes" id="UP000189670"/>
    </source>
</evidence>
<comment type="subcellular location">
    <subcellularLocation>
        <location evidence="1">Membrane</location>
    </subcellularLocation>
</comment>
<dbReference type="AlphaFoldDB" id="A0A1V1PH21"/>
<evidence type="ECO:0000256" key="3">
    <source>
        <dbReference type="ARBA" id="ARBA00022989"/>
    </source>
</evidence>
<name>A0A1V1PH21_9BACT</name>
<dbReference type="GO" id="GO:0016020">
    <property type="term" value="C:membrane"/>
    <property type="evidence" value="ECO:0007669"/>
    <property type="project" value="UniProtKB-SubCell"/>
</dbReference>
<feature type="transmembrane region" description="Helical" evidence="5">
    <location>
        <begin position="20"/>
        <end position="37"/>
    </location>
</feature>
<proteinExistence type="predicted"/>
<evidence type="ECO:0000256" key="1">
    <source>
        <dbReference type="ARBA" id="ARBA00004370"/>
    </source>
</evidence>
<sequence>MIMKIPLYQGTTERIMIAGLPRNVAIIGGTMGAAIVLGFQTLWAIPFIIFGYIVLVLLYKKDDYFIEILLEHIKEDDYLFP</sequence>
<accession>A0A1V1PH21</accession>
<keyword evidence="3 5" id="KW-1133">Transmembrane helix</keyword>
<reference evidence="7" key="1">
    <citation type="submission" date="2012-11" db="EMBL/GenBank/DDBJ databases">
        <authorList>
            <person name="Lucero-Rivera Y.E."/>
            <person name="Tovar-Ramirez D."/>
        </authorList>
    </citation>
    <scope>NUCLEOTIDE SEQUENCE [LARGE SCALE GENOMIC DNA]</scope>
    <source>
        <strain evidence="7">Araruama</strain>
    </source>
</reference>
<feature type="transmembrane region" description="Helical" evidence="5">
    <location>
        <begin position="43"/>
        <end position="59"/>
    </location>
</feature>
<dbReference type="Proteomes" id="UP000189670">
    <property type="component" value="Unassembled WGS sequence"/>
</dbReference>
<keyword evidence="4 5" id="KW-0472">Membrane</keyword>
<protein>
    <submittedName>
        <fullName evidence="6">Type IV secretion system protein VirB3</fullName>
    </submittedName>
</protein>
<dbReference type="Pfam" id="PF05101">
    <property type="entry name" value="VirB3"/>
    <property type="match status" value="1"/>
</dbReference>
<evidence type="ECO:0000256" key="2">
    <source>
        <dbReference type="ARBA" id="ARBA00022692"/>
    </source>
</evidence>
<comment type="caution">
    <text evidence="6">The sequence shown here is derived from an EMBL/GenBank/DDBJ whole genome shotgun (WGS) entry which is preliminary data.</text>
</comment>
<dbReference type="EMBL" id="ATBP01000018">
    <property type="protein sequence ID" value="ETR74201.1"/>
    <property type="molecule type" value="Genomic_DNA"/>
</dbReference>